<reference evidence="7" key="1">
    <citation type="journal article" date="2014" name="Int. J. Syst. Evol. Microbiol.">
        <title>Complete genome sequence of Corynebacterium casei LMG S-19264T (=DSM 44701T), isolated from a smear-ripened cheese.</title>
        <authorList>
            <consortium name="US DOE Joint Genome Institute (JGI-PGF)"/>
            <person name="Walter F."/>
            <person name="Albersmeier A."/>
            <person name="Kalinowski J."/>
            <person name="Ruckert C."/>
        </authorList>
    </citation>
    <scope>NUCLEOTIDE SEQUENCE</scope>
    <source>
        <strain evidence="7">CGMCC 1.10998</strain>
    </source>
</reference>
<sequence length="334" mass="36064">MKNIFYMTPRLIPLATALVCGFAGAQVSTPQPELKSTPTQMVDTLNSVFGDHHVRAIHAKGIVLEGTFAPSPSAASVTKAAHLQKTTVPVTVRFSNFAGLPDIPDNHPLASPRGLAIKFKLPDSSSTDIVSHSFNGFPTANTDQFRELLQALAASGPDAAKPTQLDNYLGSHPIAKTFLTSPKPAPVSFGTLPYFGVNTFKFINAQNKVTYGRYRIIPVADAAYLSDEQTAKAAPGYLADEIRERVKKGPVKFKLMLQIAEKDDKIDDPSIAWPDSRRVVELGTLSITTAVADSDAAQKALLFMPNNLPKGIEVEDQMANARANAYAVSFGRRQ</sequence>
<keyword evidence="8" id="KW-1185">Reference proteome</keyword>
<feature type="chain" id="PRO_5037112134" description="Catalase-related peroxidase" evidence="5">
    <location>
        <begin position="26"/>
        <end position="334"/>
    </location>
</feature>
<dbReference type="EMBL" id="BMED01000001">
    <property type="protein sequence ID" value="GGC68520.1"/>
    <property type="molecule type" value="Genomic_DNA"/>
</dbReference>
<protein>
    <recommendedName>
        <fullName evidence="2">Catalase-related peroxidase</fullName>
        <ecNumber evidence="2">1.11.1.-</ecNumber>
    </recommendedName>
</protein>
<dbReference type="Gene3D" id="2.40.180.10">
    <property type="entry name" value="Catalase core domain"/>
    <property type="match status" value="1"/>
</dbReference>
<dbReference type="GO" id="GO:0042542">
    <property type="term" value="P:response to hydrogen peroxide"/>
    <property type="evidence" value="ECO:0007669"/>
    <property type="project" value="TreeGrafter"/>
</dbReference>
<evidence type="ECO:0000259" key="6">
    <source>
        <dbReference type="SMART" id="SM01060"/>
    </source>
</evidence>
<dbReference type="InterPro" id="IPR018028">
    <property type="entry name" value="Catalase"/>
</dbReference>
<dbReference type="SMART" id="SM01060">
    <property type="entry name" value="Catalase"/>
    <property type="match status" value="1"/>
</dbReference>
<comment type="function">
    <text evidence="2">Has an organic peroxide-dependent peroxidase activity.</text>
</comment>
<keyword evidence="2" id="KW-0575">Peroxidase</keyword>
<dbReference type="InterPro" id="IPR011614">
    <property type="entry name" value="Catalase_core"/>
</dbReference>
<evidence type="ECO:0000256" key="5">
    <source>
        <dbReference type="SAM" id="SignalP"/>
    </source>
</evidence>
<comment type="similarity">
    <text evidence="2">Belongs to the catalase family.</text>
</comment>
<reference evidence="7" key="2">
    <citation type="submission" date="2020-09" db="EMBL/GenBank/DDBJ databases">
        <authorList>
            <person name="Sun Q."/>
            <person name="Zhou Y."/>
        </authorList>
    </citation>
    <scope>NUCLEOTIDE SEQUENCE</scope>
    <source>
        <strain evidence="7">CGMCC 1.10998</strain>
    </source>
</reference>
<keyword evidence="2 4" id="KW-0408">Iron</keyword>
<keyword evidence="2 4" id="KW-0479">Metal-binding</keyword>
<keyword evidence="5" id="KW-0732">Signal</keyword>
<dbReference type="AlphaFoldDB" id="A0A916XFK9"/>
<feature type="binding site" description="axial binding residue" evidence="4">
    <location>
        <position position="326"/>
    </location>
    <ligand>
        <name>heme</name>
        <dbReference type="ChEBI" id="CHEBI:30413"/>
    </ligand>
    <ligandPart>
        <name>Fe</name>
        <dbReference type="ChEBI" id="CHEBI:18248"/>
    </ligandPart>
</feature>
<feature type="active site" evidence="3">
    <location>
        <position position="58"/>
    </location>
</feature>
<comment type="caution">
    <text evidence="7">The sequence shown here is derived from an EMBL/GenBank/DDBJ whole genome shotgun (WGS) entry which is preliminary data.</text>
</comment>
<feature type="signal peptide" evidence="5">
    <location>
        <begin position="1"/>
        <end position="25"/>
    </location>
</feature>
<organism evidence="7 8">
    <name type="scientific">Undibacterium terreum</name>
    <dbReference type="NCBI Taxonomy" id="1224302"/>
    <lineage>
        <taxon>Bacteria</taxon>
        <taxon>Pseudomonadati</taxon>
        <taxon>Pseudomonadota</taxon>
        <taxon>Betaproteobacteria</taxon>
        <taxon>Burkholderiales</taxon>
        <taxon>Oxalobacteraceae</taxon>
        <taxon>Undibacterium</taxon>
    </lineage>
</organism>
<dbReference type="GO" id="GO:0004096">
    <property type="term" value="F:catalase activity"/>
    <property type="evidence" value="ECO:0007669"/>
    <property type="project" value="InterPro"/>
</dbReference>
<dbReference type="InterPro" id="IPR020835">
    <property type="entry name" value="Catalase_sf"/>
</dbReference>
<dbReference type="Proteomes" id="UP000637423">
    <property type="component" value="Unassembled WGS sequence"/>
</dbReference>
<accession>A0A916XFK9</accession>
<evidence type="ECO:0000256" key="4">
    <source>
        <dbReference type="PIRSR" id="PIRSR000296-2"/>
    </source>
</evidence>
<dbReference type="CDD" id="cd08153">
    <property type="entry name" value="srpA_like"/>
    <property type="match status" value="1"/>
</dbReference>
<dbReference type="EC" id="1.11.1.-" evidence="2"/>
<evidence type="ECO:0000256" key="2">
    <source>
        <dbReference type="PIRNR" id="PIRNR000296"/>
    </source>
</evidence>
<name>A0A916XFK9_9BURK</name>
<comment type="function">
    <text evidence="1">Decomposes hydrogen peroxide into water and oxygen; serves to protect cells from the toxic effects of hydrogen peroxide.</text>
</comment>
<dbReference type="Pfam" id="PF00199">
    <property type="entry name" value="Catalase"/>
    <property type="match status" value="1"/>
</dbReference>
<dbReference type="GO" id="GO:0046872">
    <property type="term" value="F:metal ion binding"/>
    <property type="evidence" value="ECO:0007669"/>
    <property type="project" value="UniProtKB-KW"/>
</dbReference>
<dbReference type="PROSITE" id="PS51402">
    <property type="entry name" value="CATALASE_3"/>
    <property type="match status" value="1"/>
</dbReference>
<dbReference type="GO" id="GO:0042744">
    <property type="term" value="P:hydrogen peroxide catabolic process"/>
    <property type="evidence" value="ECO:0007669"/>
    <property type="project" value="TreeGrafter"/>
</dbReference>
<proteinExistence type="inferred from homology"/>
<evidence type="ECO:0000313" key="7">
    <source>
        <dbReference type="EMBL" id="GGC68520.1"/>
    </source>
</evidence>
<dbReference type="PIRSF" id="PIRSF000296">
    <property type="entry name" value="SrpA"/>
    <property type="match status" value="1"/>
</dbReference>
<evidence type="ECO:0000256" key="3">
    <source>
        <dbReference type="PIRSR" id="PIRSR000296-1"/>
    </source>
</evidence>
<dbReference type="PANTHER" id="PTHR11465:SF62">
    <property type="entry name" value="CATALASE T"/>
    <property type="match status" value="1"/>
</dbReference>
<dbReference type="PANTHER" id="PTHR11465">
    <property type="entry name" value="CATALASE"/>
    <property type="match status" value="1"/>
</dbReference>
<dbReference type="Gene3D" id="1.20.1280.120">
    <property type="match status" value="1"/>
</dbReference>
<dbReference type="GO" id="GO:0005737">
    <property type="term" value="C:cytoplasm"/>
    <property type="evidence" value="ECO:0007669"/>
    <property type="project" value="TreeGrafter"/>
</dbReference>
<gene>
    <name evidence="7" type="ORF">GCM10011396_14450</name>
</gene>
<dbReference type="RefSeq" id="WP_229750968.1">
    <property type="nucleotide sequence ID" value="NZ_BMED01000001.1"/>
</dbReference>
<dbReference type="SUPFAM" id="SSF56634">
    <property type="entry name" value="Heme-dependent catalase-like"/>
    <property type="match status" value="1"/>
</dbReference>
<evidence type="ECO:0000256" key="1">
    <source>
        <dbReference type="ARBA" id="ARBA00002974"/>
    </source>
</evidence>
<dbReference type="GO" id="GO:0020037">
    <property type="term" value="F:heme binding"/>
    <property type="evidence" value="ECO:0007669"/>
    <property type="project" value="InterPro"/>
</dbReference>
<comment type="cofactor">
    <cofactor evidence="2">
        <name>heme</name>
        <dbReference type="ChEBI" id="CHEBI:30413"/>
    </cofactor>
</comment>
<keyword evidence="2 4" id="KW-0349">Heme</keyword>
<evidence type="ECO:0000313" key="8">
    <source>
        <dbReference type="Proteomes" id="UP000637423"/>
    </source>
</evidence>
<feature type="domain" description="Catalase core" evidence="6">
    <location>
        <begin position="23"/>
        <end position="334"/>
    </location>
</feature>
<keyword evidence="2" id="KW-0560">Oxidoreductase</keyword>
<dbReference type="InterPro" id="IPR024168">
    <property type="entry name" value="Catalase_SrpA-type_pred"/>
</dbReference>